<proteinExistence type="predicted"/>
<sequence>MFGCRKEVGRLAWIVWIVAIITCVILLASILFLLKITVTARFRSHGGQKELTIECKAFFGLLKYKKTFNDFSGLFAETPDDTIKKEKEAVKEKTEEKRNPDSLLKGIKNGKETVEKLLQAHQDVKGFLKTVAIRRFEWYTAAGAGDAALTGIIAGAIWAAKGMIIGLLSETMKLKTSPAIVVTPYFQYTVSATMLSCMFTFRAGKAISAGMKIYKYVKKARHGRIPNGMPLDYD</sequence>
<dbReference type="OrthoDB" id="1683589at2"/>
<dbReference type="AlphaFoldDB" id="A0A3D8GQ74"/>
<gene>
    <name evidence="2" type="ORF">DRW41_14290</name>
</gene>
<evidence type="ECO:0000313" key="2">
    <source>
        <dbReference type="EMBL" id="RDU36196.1"/>
    </source>
</evidence>
<keyword evidence="1" id="KW-1133">Transmembrane helix</keyword>
<accession>A0A3D8GQ74</accession>
<comment type="caution">
    <text evidence="2">The sequence shown here is derived from an EMBL/GenBank/DDBJ whole genome shotgun (WGS) entry which is preliminary data.</text>
</comment>
<feature type="transmembrane region" description="Helical" evidence="1">
    <location>
        <begin position="138"/>
        <end position="159"/>
    </location>
</feature>
<organism evidence="2 3">
    <name type="scientific">Neobacillus piezotolerans</name>
    <dbReference type="NCBI Taxonomy" id="2259171"/>
    <lineage>
        <taxon>Bacteria</taxon>
        <taxon>Bacillati</taxon>
        <taxon>Bacillota</taxon>
        <taxon>Bacilli</taxon>
        <taxon>Bacillales</taxon>
        <taxon>Bacillaceae</taxon>
        <taxon>Neobacillus</taxon>
    </lineage>
</organism>
<reference evidence="2 3" key="1">
    <citation type="submission" date="2018-07" db="EMBL/GenBank/DDBJ databases">
        <title>Bacillus sp. YLB-04 draft genome sequence.</title>
        <authorList>
            <person name="Yu L."/>
            <person name="Tang X."/>
        </authorList>
    </citation>
    <scope>NUCLEOTIDE SEQUENCE [LARGE SCALE GENOMIC DNA]</scope>
    <source>
        <strain evidence="2 3">YLB-04</strain>
    </source>
</reference>
<feature type="transmembrane region" description="Helical" evidence="1">
    <location>
        <begin position="179"/>
        <end position="201"/>
    </location>
</feature>
<dbReference type="Proteomes" id="UP000257144">
    <property type="component" value="Unassembled WGS sequence"/>
</dbReference>
<name>A0A3D8GQ74_9BACI</name>
<dbReference type="EMBL" id="QNQT01000006">
    <property type="protein sequence ID" value="RDU36196.1"/>
    <property type="molecule type" value="Genomic_DNA"/>
</dbReference>
<protein>
    <submittedName>
        <fullName evidence="2">DUF2953 domain-containing protein</fullName>
    </submittedName>
</protein>
<dbReference type="Pfam" id="PF11167">
    <property type="entry name" value="DUF2953"/>
    <property type="match status" value="1"/>
</dbReference>
<evidence type="ECO:0000256" key="1">
    <source>
        <dbReference type="SAM" id="Phobius"/>
    </source>
</evidence>
<evidence type="ECO:0000313" key="3">
    <source>
        <dbReference type="Proteomes" id="UP000257144"/>
    </source>
</evidence>
<feature type="transmembrane region" description="Helical" evidence="1">
    <location>
        <begin position="12"/>
        <end position="34"/>
    </location>
</feature>
<dbReference type="InterPro" id="IPR021338">
    <property type="entry name" value="DUF2953"/>
</dbReference>
<keyword evidence="1" id="KW-0812">Transmembrane</keyword>
<keyword evidence="3" id="KW-1185">Reference proteome</keyword>
<keyword evidence="1" id="KW-0472">Membrane</keyword>